<evidence type="ECO:0000256" key="3">
    <source>
        <dbReference type="ARBA" id="ARBA00022989"/>
    </source>
</evidence>
<dbReference type="PANTHER" id="PTHR26451:SF966">
    <property type="entry name" value="ODORANT RECEPTOR-RELATED"/>
    <property type="match status" value="1"/>
</dbReference>
<dbReference type="OrthoDB" id="9444602at2759"/>
<dbReference type="InterPro" id="IPR000276">
    <property type="entry name" value="GPCR_Rhodpsn"/>
</dbReference>
<dbReference type="PROSITE" id="PS50262">
    <property type="entry name" value="G_PROTEIN_RECEP_F1_2"/>
    <property type="match status" value="1"/>
</dbReference>
<dbReference type="InterPro" id="IPR017452">
    <property type="entry name" value="GPCR_Rhodpsn_7TM"/>
</dbReference>
<dbReference type="PRINTS" id="PR00245">
    <property type="entry name" value="OLFACTORYR"/>
</dbReference>
<evidence type="ECO:0000256" key="2">
    <source>
        <dbReference type="ARBA" id="ARBA00022692"/>
    </source>
</evidence>
<proteinExistence type="predicted"/>
<dbReference type="Ensembl" id="ENSSFOT00015059773.1">
    <property type="protein sequence ID" value="ENSSFOP00015056566.1"/>
    <property type="gene ID" value="ENSSFOG00015031474.1"/>
</dbReference>
<feature type="transmembrane region" description="Helical" evidence="6">
    <location>
        <begin position="211"/>
        <end position="232"/>
    </location>
</feature>
<dbReference type="InterPro" id="IPR052921">
    <property type="entry name" value="GPCR1_Superfamily_Member"/>
</dbReference>
<dbReference type="GeneTree" id="ENSGT00950000182847"/>
<evidence type="ECO:0000256" key="6">
    <source>
        <dbReference type="SAM" id="Phobius"/>
    </source>
</evidence>
<feature type="transmembrane region" description="Helical" evidence="6">
    <location>
        <begin position="33"/>
        <end position="58"/>
    </location>
</feature>
<dbReference type="PANTHER" id="PTHR26451">
    <property type="entry name" value="G_PROTEIN_RECEP_F1_2 DOMAIN-CONTAINING PROTEIN"/>
    <property type="match status" value="1"/>
</dbReference>
<evidence type="ECO:0000313" key="9">
    <source>
        <dbReference type="Proteomes" id="UP000694397"/>
    </source>
</evidence>
<dbReference type="GO" id="GO:0005886">
    <property type="term" value="C:plasma membrane"/>
    <property type="evidence" value="ECO:0007669"/>
    <property type="project" value="UniProtKB-SubCell"/>
</dbReference>
<feature type="transmembrane region" description="Helical" evidence="6">
    <location>
        <begin position="252"/>
        <end position="273"/>
    </location>
</feature>
<evidence type="ECO:0000256" key="5">
    <source>
        <dbReference type="ARBA" id="ARBA00023224"/>
    </source>
</evidence>
<evidence type="ECO:0000259" key="7">
    <source>
        <dbReference type="PROSITE" id="PS50262"/>
    </source>
</evidence>
<accession>A0A8C9U374</accession>
<protein>
    <submittedName>
        <fullName evidence="8">Olfactory receptor 51M1-like</fullName>
    </submittedName>
</protein>
<reference evidence="8 9" key="1">
    <citation type="submission" date="2019-04" db="EMBL/GenBank/DDBJ databases">
        <authorList>
            <consortium name="Wellcome Sanger Institute Data Sharing"/>
        </authorList>
    </citation>
    <scope>NUCLEOTIDE SEQUENCE [LARGE SCALE GENOMIC DNA]</scope>
</reference>
<keyword evidence="3 6" id="KW-1133">Transmembrane helix</keyword>
<sequence length="322" mass="36822">MGFSYLWYLNATFSRPVVGFYIRGFYALKNSEYYFIFLAVIYVFTLAANLTLMVIIWFSEVLHTPKYMAVFSLAVVDVSLSSALIPKAVNMYLFDSKFIYFNACLAQMFFVDFFASMEAFCLCVLAYDRLIAICFPLRSHTINTNRKMMLVIMVSWSIPLIIEVVVVALIPPLPYCKSTIVNSFFCDHGPVFKIACGDYSPNWFMASFTTVALFFAPFGFIALTYVCIIYAILNIASSESRWKAFKTCTSHLILVVLFFVPFFVTYIVAWINVNIDTDTRIINTSLSASIPPLLNPIIYSLKTEEILEIIKKYLGMRKTNPR</sequence>
<feature type="domain" description="G-protein coupled receptors family 1 profile" evidence="7">
    <location>
        <begin position="48"/>
        <end position="299"/>
    </location>
</feature>
<name>A0A8C9U374_SCLFO</name>
<feature type="transmembrane region" description="Helical" evidence="6">
    <location>
        <begin position="98"/>
        <end position="127"/>
    </location>
</feature>
<keyword evidence="9" id="KW-1185">Reference proteome</keyword>
<comment type="subcellular location">
    <subcellularLocation>
        <location evidence="1">Membrane</location>
        <topology evidence="1">Multi-pass membrane protein</topology>
    </subcellularLocation>
</comment>
<keyword evidence="5" id="KW-0807">Transducer</keyword>
<keyword evidence="2 6" id="KW-0812">Transmembrane</keyword>
<dbReference type="AlphaFoldDB" id="A0A8C9U374"/>
<dbReference type="SUPFAM" id="SSF81321">
    <property type="entry name" value="Family A G protein-coupled receptor-like"/>
    <property type="match status" value="1"/>
</dbReference>
<dbReference type="Ensembl" id="ENSSFOT00015043950.1">
    <property type="protein sequence ID" value="ENSSFOP00015078684.1"/>
    <property type="gene ID" value="ENSSFOG00015031978.1"/>
</dbReference>
<feature type="transmembrane region" description="Helical" evidence="6">
    <location>
        <begin position="148"/>
        <end position="170"/>
    </location>
</feature>
<gene>
    <name evidence="8" type="primary">LOC114910398</name>
</gene>
<evidence type="ECO:0000256" key="1">
    <source>
        <dbReference type="ARBA" id="ARBA00004141"/>
    </source>
</evidence>
<dbReference type="InterPro" id="IPR000725">
    <property type="entry name" value="Olfact_rcpt"/>
</dbReference>
<dbReference type="GO" id="GO:0004984">
    <property type="term" value="F:olfactory receptor activity"/>
    <property type="evidence" value="ECO:0007669"/>
    <property type="project" value="InterPro"/>
</dbReference>
<organism evidence="8 9">
    <name type="scientific">Scleropages formosus</name>
    <name type="common">Asian bonytongue</name>
    <name type="synonym">Osteoglossum formosum</name>
    <dbReference type="NCBI Taxonomy" id="113540"/>
    <lineage>
        <taxon>Eukaryota</taxon>
        <taxon>Metazoa</taxon>
        <taxon>Chordata</taxon>
        <taxon>Craniata</taxon>
        <taxon>Vertebrata</taxon>
        <taxon>Euteleostomi</taxon>
        <taxon>Actinopterygii</taxon>
        <taxon>Neopterygii</taxon>
        <taxon>Teleostei</taxon>
        <taxon>Osteoglossocephala</taxon>
        <taxon>Osteoglossomorpha</taxon>
        <taxon>Osteoglossiformes</taxon>
        <taxon>Osteoglossidae</taxon>
        <taxon>Scleropages</taxon>
    </lineage>
</organism>
<dbReference type="Pfam" id="PF13853">
    <property type="entry name" value="7tm_4"/>
    <property type="match status" value="1"/>
</dbReference>
<dbReference type="GO" id="GO:0005549">
    <property type="term" value="F:odorant binding"/>
    <property type="evidence" value="ECO:0007669"/>
    <property type="project" value="TreeGrafter"/>
</dbReference>
<dbReference type="PRINTS" id="PR00237">
    <property type="entry name" value="GPCRRHODOPSN"/>
</dbReference>
<keyword evidence="4 6" id="KW-0472">Membrane</keyword>
<dbReference type="GO" id="GO:0004930">
    <property type="term" value="F:G protein-coupled receptor activity"/>
    <property type="evidence" value="ECO:0007669"/>
    <property type="project" value="UniProtKB-KW"/>
</dbReference>
<dbReference type="Proteomes" id="UP000694397">
    <property type="component" value="Chromosome 4"/>
</dbReference>
<evidence type="ECO:0000313" key="8">
    <source>
        <dbReference type="Ensembl" id="ENSSFOP00015056566.1"/>
    </source>
</evidence>
<evidence type="ECO:0000256" key="4">
    <source>
        <dbReference type="ARBA" id="ARBA00023136"/>
    </source>
</evidence>
<dbReference type="Gene3D" id="1.20.1070.10">
    <property type="entry name" value="Rhodopsin 7-helix transmembrane proteins"/>
    <property type="match status" value="1"/>
</dbReference>
<reference evidence="8" key="2">
    <citation type="submission" date="2025-05" db="UniProtKB">
        <authorList>
            <consortium name="Ensembl"/>
        </authorList>
    </citation>
    <scope>IDENTIFICATION</scope>
</reference>